<dbReference type="InterPro" id="IPR010982">
    <property type="entry name" value="Lambda_DNA-bd_dom_sf"/>
</dbReference>
<name>A0A9Q3UI13_9GAMM</name>
<dbReference type="AlphaFoldDB" id="A0A9Q3UI13"/>
<evidence type="ECO:0000259" key="1">
    <source>
        <dbReference type="PROSITE" id="PS50943"/>
    </source>
</evidence>
<dbReference type="InterPro" id="IPR017507">
    <property type="entry name" value="Tscrpt_reg_HipB-like"/>
</dbReference>
<keyword evidence="3" id="KW-1185">Reference proteome</keyword>
<dbReference type="CDD" id="cd00093">
    <property type="entry name" value="HTH_XRE"/>
    <property type="match status" value="1"/>
</dbReference>
<dbReference type="Proteomes" id="UP001108027">
    <property type="component" value="Unassembled WGS sequence"/>
</dbReference>
<dbReference type="NCBIfam" id="TIGR03070">
    <property type="entry name" value="couple_hipB"/>
    <property type="match status" value="1"/>
</dbReference>
<dbReference type="GO" id="GO:0003677">
    <property type="term" value="F:DNA binding"/>
    <property type="evidence" value="ECO:0007669"/>
    <property type="project" value="InterPro"/>
</dbReference>
<proteinExistence type="predicted"/>
<dbReference type="Pfam" id="PF01381">
    <property type="entry name" value="HTH_3"/>
    <property type="match status" value="1"/>
</dbReference>
<dbReference type="SMART" id="SM00530">
    <property type="entry name" value="HTH_XRE"/>
    <property type="match status" value="1"/>
</dbReference>
<dbReference type="RefSeq" id="WP_228232627.1">
    <property type="nucleotide sequence ID" value="NZ_ARXL01000059.1"/>
</dbReference>
<feature type="domain" description="HTH cro/C1-type" evidence="1">
    <location>
        <begin position="40"/>
        <end position="94"/>
    </location>
</feature>
<comment type="caution">
    <text evidence="2">The sequence shown here is derived from an EMBL/GenBank/DDBJ whole genome shotgun (WGS) entry which is preliminary data.</text>
</comment>
<gene>
    <name evidence="2" type="ORF">LL252_02165</name>
</gene>
<accession>A0A9Q3UI13</accession>
<protein>
    <submittedName>
        <fullName evidence="2">Helix-turn-helix transcriptional regulator</fullName>
    </submittedName>
</protein>
<evidence type="ECO:0000313" key="3">
    <source>
        <dbReference type="Proteomes" id="UP001108027"/>
    </source>
</evidence>
<dbReference type="InterPro" id="IPR001387">
    <property type="entry name" value="Cro/C1-type_HTH"/>
</dbReference>
<sequence>MAPALCFFMIFPIRNILENTMSPSPSPYVVESASELGARIRAARKAQGLTQVDLAEIAGVGPRFVSELERGKPTARLELTFRITRLLGLDLLAIPRGVRP</sequence>
<organism evidence="2 3">
    <name type="scientific">Alloalcanivorax marinus</name>
    <dbReference type="NCBI Taxonomy" id="1177169"/>
    <lineage>
        <taxon>Bacteria</taxon>
        <taxon>Pseudomonadati</taxon>
        <taxon>Pseudomonadota</taxon>
        <taxon>Gammaproteobacteria</taxon>
        <taxon>Oceanospirillales</taxon>
        <taxon>Alcanivoracaceae</taxon>
        <taxon>Alloalcanivorax</taxon>
    </lineage>
</organism>
<evidence type="ECO:0000313" key="2">
    <source>
        <dbReference type="EMBL" id="MCC4307362.1"/>
    </source>
</evidence>
<dbReference type="PROSITE" id="PS50943">
    <property type="entry name" value="HTH_CROC1"/>
    <property type="match status" value="1"/>
</dbReference>
<dbReference type="SUPFAM" id="SSF47413">
    <property type="entry name" value="lambda repressor-like DNA-binding domains"/>
    <property type="match status" value="1"/>
</dbReference>
<dbReference type="Gene3D" id="1.10.260.40">
    <property type="entry name" value="lambda repressor-like DNA-binding domains"/>
    <property type="match status" value="1"/>
</dbReference>
<reference evidence="2" key="1">
    <citation type="submission" date="2021-10" db="EMBL/GenBank/DDBJ databases">
        <title>The diversity and Nitrogen Metabolism of Culturable Nitrate-Utilizing Bacteria Within the Oxygen Minimum Zone of the Changjiang (Yangtze River)Estuary.</title>
        <authorList>
            <person name="Zhang D."/>
            <person name="Zheng J."/>
            <person name="Liu S."/>
            <person name="He W."/>
        </authorList>
    </citation>
    <scope>NUCLEOTIDE SEQUENCE</scope>
    <source>
        <strain evidence="2">FXH-223</strain>
    </source>
</reference>
<dbReference type="EMBL" id="JAJGNA010000002">
    <property type="protein sequence ID" value="MCC4307362.1"/>
    <property type="molecule type" value="Genomic_DNA"/>
</dbReference>